<feature type="transmembrane region" description="Helical" evidence="1">
    <location>
        <begin position="47"/>
        <end position="64"/>
    </location>
</feature>
<evidence type="ECO:0000256" key="1">
    <source>
        <dbReference type="SAM" id="Phobius"/>
    </source>
</evidence>
<dbReference type="Proteomes" id="UP000635142">
    <property type="component" value="Unassembled WGS sequence"/>
</dbReference>
<dbReference type="AlphaFoldDB" id="A0A927D7F4"/>
<keyword evidence="1" id="KW-0812">Transmembrane</keyword>
<evidence type="ECO:0000313" key="3">
    <source>
        <dbReference type="Proteomes" id="UP000635142"/>
    </source>
</evidence>
<organism evidence="2 3">
    <name type="scientific">Sulfitobacter aestuariivivens</name>
    <dbReference type="NCBI Taxonomy" id="2766981"/>
    <lineage>
        <taxon>Bacteria</taxon>
        <taxon>Pseudomonadati</taxon>
        <taxon>Pseudomonadota</taxon>
        <taxon>Alphaproteobacteria</taxon>
        <taxon>Rhodobacterales</taxon>
        <taxon>Roseobacteraceae</taxon>
        <taxon>Sulfitobacter</taxon>
    </lineage>
</organism>
<dbReference type="EMBL" id="JACTAG010000001">
    <property type="protein sequence ID" value="MBD3664156.1"/>
    <property type="molecule type" value="Genomic_DNA"/>
</dbReference>
<feature type="transmembrane region" description="Helical" evidence="1">
    <location>
        <begin position="70"/>
        <end position="96"/>
    </location>
</feature>
<comment type="caution">
    <text evidence="2">The sequence shown here is derived from an EMBL/GenBank/DDBJ whole genome shotgun (WGS) entry which is preliminary data.</text>
</comment>
<evidence type="ECO:0000313" key="2">
    <source>
        <dbReference type="EMBL" id="MBD3664156.1"/>
    </source>
</evidence>
<feature type="transmembrane region" description="Helical" evidence="1">
    <location>
        <begin position="6"/>
        <end position="35"/>
    </location>
</feature>
<keyword evidence="1" id="KW-1133">Transmembrane helix</keyword>
<dbReference type="RefSeq" id="WP_191075061.1">
    <property type="nucleotide sequence ID" value="NZ_JACTAG010000001.1"/>
</dbReference>
<accession>A0A927D7F4</accession>
<protein>
    <submittedName>
        <fullName evidence="2">Uncharacterized protein</fullName>
    </submittedName>
</protein>
<gene>
    <name evidence="2" type="ORF">H9Q16_09505</name>
</gene>
<sequence>MALFRIYLFVTFAAILAYTVWVIATEGPIFLQVAIGMLSEFKWPGQFTLDFAIYLYLSMFWIMWRNEFSAFGIVFGLVASVLGAVVLLPYLIYLSYKCEGDVKLMLIGPNRM</sequence>
<keyword evidence="3" id="KW-1185">Reference proteome</keyword>
<proteinExistence type="predicted"/>
<keyword evidence="1" id="KW-0472">Membrane</keyword>
<name>A0A927D7F4_9RHOB</name>
<reference evidence="2" key="1">
    <citation type="submission" date="2020-08" db="EMBL/GenBank/DDBJ databases">
        <title>Sulfitobacter aestuariivivens sp. nov., isolated from a tidal flat.</title>
        <authorList>
            <person name="Park S."/>
            <person name="Yoon J.-H."/>
        </authorList>
    </citation>
    <scope>NUCLEOTIDE SEQUENCE</scope>
    <source>
        <strain evidence="2">TSTF-M16</strain>
    </source>
</reference>